<dbReference type="RefSeq" id="WP_267785380.1">
    <property type="nucleotide sequence ID" value="NZ_CP148043.1"/>
</dbReference>
<evidence type="ECO:0000259" key="2">
    <source>
        <dbReference type="Pfam" id="PF00419"/>
    </source>
</evidence>
<name>A0A9Q4CND4_MORMO</name>
<dbReference type="InterPro" id="IPR036937">
    <property type="entry name" value="Adhesion_dom_fimbrial_sf"/>
</dbReference>
<evidence type="ECO:0000313" key="3">
    <source>
        <dbReference type="EMBL" id="EMO9458752.1"/>
    </source>
</evidence>
<feature type="chain" id="PRO_5040196243" evidence="1">
    <location>
        <begin position="22"/>
        <end position="190"/>
    </location>
</feature>
<accession>A0A9Q4CND4</accession>
<dbReference type="EMBL" id="ABKJEP030000153">
    <property type="protein sequence ID" value="EMO9458752.1"/>
    <property type="molecule type" value="Genomic_DNA"/>
</dbReference>
<evidence type="ECO:0000313" key="4">
    <source>
        <dbReference type="EMBL" id="MCY0789502.1"/>
    </source>
</evidence>
<proteinExistence type="predicted"/>
<reference evidence="3" key="2">
    <citation type="submission" date="2024-02" db="EMBL/GenBank/DDBJ databases">
        <authorList>
            <consortium name="Clinical and Environmental Microbiology Branch: Whole genome sequencing antimicrobial resistance pathogens in the healthcare setting"/>
        </authorList>
    </citation>
    <scope>NUCLEOTIDE SEQUENCE</scope>
    <source>
        <strain evidence="3">2023KU-00017</strain>
    </source>
</reference>
<evidence type="ECO:0000313" key="5">
    <source>
        <dbReference type="Proteomes" id="UP001076655"/>
    </source>
</evidence>
<keyword evidence="1" id="KW-0732">Signal</keyword>
<dbReference type="PANTHER" id="PTHR33420:SF26">
    <property type="entry name" value="FIMBRIAL SUBUNIT"/>
    <property type="match status" value="1"/>
</dbReference>
<dbReference type="Gene3D" id="2.60.40.1090">
    <property type="entry name" value="Fimbrial-type adhesion domain"/>
    <property type="match status" value="1"/>
</dbReference>
<dbReference type="GO" id="GO:0009289">
    <property type="term" value="C:pilus"/>
    <property type="evidence" value="ECO:0007669"/>
    <property type="project" value="InterPro"/>
</dbReference>
<organism evidence="4 5">
    <name type="scientific">Morganella morganii</name>
    <name type="common">Proteus morganii</name>
    <dbReference type="NCBI Taxonomy" id="582"/>
    <lineage>
        <taxon>Bacteria</taxon>
        <taxon>Pseudomonadati</taxon>
        <taxon>Pseudomonadota</taxon>
        <taxon>Gammaproteobacteria</taxon>
        <taxon>Enterobacterales</taxon>
        <taxon>Morganellaceae</taxon>
        <taxon>Morganella</taxon>
    </lineage>
</organism>
<evidence type="ECO:0000256" key="1">
    <source>
        <dbReference type="SAM" id="SignalP"/>
    </source>
</evidence>
<dbReference type="SUPFAM" id="SSF49401">
    <property type="entry name" value="Bacterial adhesins"/>
    <property type="match status" value="1"/>
</dbReference>
<dbReference type="Proteomes" id="UP001076655">
    <property type="component" value="Unassembled WGS sequence"/>
</dbReference>
<sequence length="190" mass="19899">MKKLLVVATLVSTALSANVFAAQANGHGKVKFHGEIIDAPCSISADTIDQTVEFGQIANSALANGGSSAAKSFNIELVDCVFPEDDQQKVFNDKVKITFTGQSAAFNSKLLGITGLDASNPDTAGNVAIQLSNGDGTAIDMDTWTSADRQLQEGNNTLTYSAYVKGADVAVDKIPLGEFNGVTNFTLAYN</sequence>
<dbReference type="AlphaFoldDB" id="A0A9Q4CND4"/>
<dbReference type="InterPro" id="IPR050263">
    <property type="entry name" value="Bact_Fimbrial_Adh_Pro"/>
</dbReference>
<feature type="signal peptide" evidence="1">
    <location>
        <begin position="1"/>
        <end position="21"/>
    </location>
</feature>
<comment type="caution">
    <text evidence="4">The sequence shown here is derived from an EMBL/GenBank/DDBJ whole genome shotgun (WGS) entry which is preliminary data.</text>
</comment>
<dbReference type="EMBL" id="JAPNMI010000003">
    <property type="protein sequence ID" value="MCY0789502.1"/>
    <property type="molecule type" value="Genomic_DNA"/>
</dbReference>
<protein>
    <submittedName>
        <fullName evidence="3 4">Fimbrial protein</fullName>
    </submittedName>
</protein>
<reference evidence="4" key="1">
    <citation type="submission" date="2022-08" db="EMBL/GenBank/DDBJ databases">
        <authorList>
            <person name="Dale J.L."/>
        </authorList>
    </citation>
    <scope>NUCLEOTIDE SEQUENCE</scope>
    <source>
        <strain evidence="4">2022EL-00758</strain>
    </source>
</reference>
<dbReference type="InterPro" id="IPR008966">
    <property type="entry name" value="Adhesion_dom_sf"/>
</dbReference>
<dbReference type="Pfam" id="PF00419">
    <property type="entry name" value="Fimbrial"/>
    <property type="match status" value="1"/>
</dbReference>
<dbReference type="PANTHER" id="PTHR33420">
    <property type="entry name" value="FIMBRIAL SUBUNIT ELFA-RELATED"/>
    <property type="match status" value="1"/>
</dbReference>
<gene>
    <name evidence="4" type="ORF">N0392_07370</name>
    <name evidence="3" type="ORF">PN925_004196</name>
</gene>
<dbReference type="InterPro" id="IPR000259">
    <property type="entry name" value="Adhesion_dom_fimbrial"/>
</dbReference>
<feature type="domain" description="Fimbrial-type adhesion" evidence="2">
    <location>
        <begin position="31"/>
        <end position="189"/>
    </location>
</feature>
<dbReference type="GO" id="GO:0043709">
    <property type="term" value="P:cell adhesion involved in single-species biofilm formation"/>
    <property type="evidence" value="ECO:0007669"/>
    <property type="project" value="TreeGrafter"/>
</dbReference>